<gene>
    <name evidence="2" type="ORF">ACJRO7_013086</name>
</gene>
<name>A0ABD3LRF3_EUCGL</name>
<reference evidence="2 3" key="1">
    <citation type="submission" date="2024-11" db="EMBL/GenBank/DDBJ databases">
        <title>Chromosome-level genome assembly of Eucalyptus globulus Labill. provides insights into its genome evolution.</title>
        <authorList>
            <person name="Li X."/>
        </authorList>
    </citation>
    <scope>NUCLEOTIDE SEQUENCE [LARGE SCALE GENOMIC DNA]</scope>
    <source>
        <strain evidence="2">CL2024</strain>
        <tissue evidence="2">Fresh tender leaves</tissue>
    </source>
</reference>
<comment type="caution">
    <text evidence="2">The sequence shown here is derived from an EMBL/GenBank/DDBJ whole genome shotgun (WGS) entry which is preliminary data.</text>
</comment>
<dbReference type="AlphaFoldDB" id="A0ABD3LRF3"/>
<dbReference type="EMBL" id="JBJKBG010000002">
    <property type="protein sequence ID" value="KAL3752376.1"/>
    <property type="molecule type" value="Genomic_DNA"/>
</dbReference>
<protein>
    <submittedName>
        <fullName evidence="2">Uncharacterized protein</fullName>
    </submittedName>
</protein>
<dbReference type="Proteomes" id="UP001634007">
    <property type="component" value="Unassembled WGS sequence"/>
</dbReference>
<sequence length="163" mass="17339">MPLVTPDLGWVPVNQIIFGTFEDVMERKYKRKQRSVNASAAAHEVNDSEMVDIPVQAGEMVEGSANGSSPGTEESEEEELIRANPNAILPPALGLPEESDKEEPIMATPITIVPPASSLSEGSDGEELVMASPITIVPPASSSPETPDEQNESIDICGSDPEK</sequence>
<evidence type="ECO:0000256" key="1">
    <source>
        <dbReference type="SAM" id="MobiDB-lite"/>
    </source>
</evidence>
<proteinExistence type="predicted"/>
<accession>A0ABD3LRF3</accession>
<feature type="region of interest" description="Disordered" evidence="1">
    <location>
        <begin position="136"/>
        <end position="163"/>
    </location>
</feature>
<organism evidence="2 3">
    <name type="scientific">Eucalyptus globulus</name>
    <name type="common">Tasmanian blue gum</name>
    <dbReference type="NCBI Taxonomy" id="34317"/>
    <lineage>
        <taxon>Eukaryota</taxon>
        <taxon>Viridiplantae</taxon>
        <taxon>Streptophyta</taxon>
        <taxon>Embryophyta</taxon>
        <taxon>Tracheophyta</taxon>
        <taxon>Spermatophyta</taxon>
        <taxon>Magnoliopsida</taxon>
        <taxon>eudicotyledons</taxon>
        <taxon>Gunneridae</taxon>
        <taxon>Pentapetalae</taxon>
        <taxon>rosids</taxon>
        <taxon>malvids</taxon>
        <taxon>Myrtales</taxon>
        <taxon>Myrtaceae</taxon>
        <taxon>Myrtoideae</taxon>
        <taxon>Eucalypteae</taxon>
        <taxon>Eucalyptus</taxon>
    </lineage>
</organism>
<evidence type="ECO:0000313" key="3">
    <source>
        <dbReference type="Proteomes" id="UP001634007"/>
    </source>
</evidence>
<keyword evidence="3" id="KW-1185">Reference proteome</keyword>
<feature type="region of interest" description="Disordered" evidence="1">
    <location>
        <begin position="59"/>
        <end position="80"/>
    </location>
</feature>
<evidence type="ECO:0000313" key="2">
    <source>
        <dbReference type="EMBL" id="KAL3752376.1"/>
    </source>
</evidence>